<dbReference type="PANTHER" id="PTHR36303:SF1">
    <property type="entry name" value="2',3'-CYCLIC-NUCLEOTIDE 2'-PHOSPHODIESTERASE"/>
    <property type="match status" value="1"/>
</dbReference>
<dbReference type="Gene3D" id="3.60.21.10">
    <property type="match status" value="1"/>
</dbReference>
<dbReference type="AlphaFoldDB" id="X0SV77"/>
<dbReference type="EMBL" id="BARS01007151">
    <property type="protein sequence ID" value="GAF79026.1"/>
    <property type="molecule type" value="Genomic_DNA"/>
</dbReference>
<dbReference type="InterPro" id="IPR029052">
    <property type="entry name" value="Metallo-depent_PP-like"/>
</dbReference>
<accession>X0SV77</accession>
<dbReference type="GO" id="GO:0004113">
    <property type="term" value="F:2',3'-cyclic-nucleotide 3'-phosphodiesterase activity"/>
    <property type="evidence" value="ECO:0007669"/>
    <property type="project" value="TreeGrafter"/>
</dbReference>
<dbReference type="Pfam" id="PF13277">
    <property type="entry name" value="YmdB"/>
    <property type="match status" value="1"/>
</dbReference>
<comment type="caution">
    <text evidence="1">The sequence shown here is derived from an EMBL/GenBank/DDBJ whole genome shotgun (WGS) entry which is preliminary data.</text>
</comment>
<gene>
    <name evidence="1" type="ORF">S01H1_13825</name>
</gene>
<evidence type="ECO:0008006" key="2">
    <source>
        <dbReference type="Google" id="ProtNLM"/>
    </source>
</evidence>
<feature type="non-terminal residue" evidence="1">
    <location>
        <position position="124"/>
    </location>
</feature>
<dbReference type="PANTHER" id="PTHR36303">
    <property type="entry name" value="2',3'-CYCLIC-NUCLEOTIDE 2'-PHOSPHODIESTERASE"/>
    <property type="match status" value="1"/>
</dbReference>
<protein>
    <recommendedName>
        <fullName evidence="2">Calcineurin-like phosphoesterase domain-containing protein</fullName>
    </recommendedName>
</protein>
<name>X0SV77_9ZZZZ</name>
<reference evidence="1" key="1">
    <citation type="journal article" date="2014" name="Front. Microbiol.">
        <title>High frequency of phylogenetically diverse reductive dehalogenase-homologous genes in deep subseafloor sedimentary metagenomes.</title>
        <authorList>
            <person name="Kawai M."/>
            <person name="Futagami T."/>
            <person name="Toyoda A."/>
            <person name="Takaki Y."/>
            <person name="Nishi S."/>
            <person name="Hori S."/>
            <person name="Arai W."/>
            <person name="Tsubouchi T."/>
            <person name="Morono Y."/>
            <person name="Uchiyama I."/>
            <person name="Ito T."/>
            <person name="Fujiyama A."/>
            <person name="Inagaki F."/>
            <person name="Takami H."/>
        </authorList>
    </citation>
    <scope>NUCLEOTIDE SEQUENCE</scope>
    <source>
        <strain evidence="1">Expedition CK06-06</strain>
    </source>
</reference>
<organism evidence="1">
    <name type="scientific">marine sediment metagenome</name>
    <dbReference type="NCBI Taxonomy" id="412755"/>
    <lineage>
        <taxon>unclassified sequences</taxon>
        <taxon>metagenomes</taxon>
        <taxon>ecological metagenomes</taxon>
    </lineage>
</organism>
<dbReference type="InterPro" id="IPR005235">
    <property type="entry name" value="YmdB-like"/>
</dbReference>
<evidence type="ECO:0000313" key="1">
    <source>
        <dbReference type="EMBL" id="GAF79026.1"/>
    </source>
</evidence>
<sequence>MKILAIGDVIGRPGRRALRELLPAIRDEQGVDFVVANGENAAGGSGLTPAVVEEILGCGVDAITSGDHIWKNRDVYQIIDKEERLIRPANYPAGCPGHGWALLKTGVAVAGVGVVNVMGRVFIG</sequence>
<proteinExistence type="predicted"/>
<dbReference type="SUPFAM" id="SSF56300">
    <property type="entry name" value="Metallo-dependent phosphatases"/>
    <property type="match status" value="1"/>
</dbReference>